<evidence type="ECO:0000256" key="8">
    <source>
        <dbReference type="ARBA" id="ARBA00023152"/>
    </source>
</evidence>
<comment type="caution">
    <text evidence="12">The sequence shown here is derived from an EMBL/GenBank/DDBJ whole genome shotgun (WGS) entry which is preliminary data.</text>
</comment>
<feature type="binding site" evidence="10">
    <location>
        <position position="77"/>
    </location>
    <ligand>
        <name>diphosphate</name>
        <dbReference type="ChEBI" id="CHEBI:33019"/>
    </ligand>
</feature>
<feature type="binding site" description="in other chain" evidence="10">
    <location>
        <begin position="199"/>
        <end position="201"/>
    </location>
    <ligand>
        <name>substrate</name>
        <note>ligand shared between dimeric partners</note>
    </ligand>
</feature>
<comment type="activity regulation">
    <text evidence="10">Non-allosteric.</text>
</comment>
<dbReference type="SUPFAM" id="SSF53784">
    <property type="entry name" value="Phosphofructokinase"/>
    <property type="match status" value="1"/>
</dbReference>
<feature type="binding site" evidence="10">
    <location>
        <begin position="238"/>
        <end position="239"/>
    </location>
    <ligand>
        <name>substrate</name>
        <note>ligand shared between dimeric partners</note>
    </ligand>
</feature>
<dbReference type="Proteomes" id="UP001194714">
    <property type="component" value="Unassembled WGS sequence"/>
</dbReference>
<dbReference type="InterPro" id="IPR022953">
    <property type="entry name" value="ATP_PFK"/>
</dbReference>
<sequence>MTPLEKARLKYQPTLPKILEELADVTFQGQGKTAALGDEKEIEAQFPQTFGRPLLHAEKGAPPLPKALKVGVVFSGGQAPGGHNVIMGLFDALKKCHYECQLIGFLDGPSGIVEGKTLALSEDLLAKYRNLGGFDLIGSGRTKIETEEQLEKSVAVFEKLGLDGVVIIGGDDSNTNAAILAEYCLAKGCSTKIIGVPKTIDGDLKNPYVDISFGFHTATATYAEMIGNIARDACSARKYTHFIKLMGRAASHIALECALKTQPNLTLIGEEVAAKKMTLKQVTSQIADLVEKRARQGKNYGVVLLPEGIVEFIPEMKTLIGELNALLAEGKDENALSAEAQETFTFLPKEIQQQLLLDRDPHGNVQVAHIQTDLLFSTTVKEEMKNRASFKGKFSPLHHFFGYEGRAALPTNFDATYCYGLGHVAALLIRDGETGYMCALRHLTKPAAEWAPCAIPITSLMNLEVRKGKEKAVIQKALVDLDGAAFKAFDRARAKWMEEDHYLYPGPIQFAGDLALTDQVPLSI</sequence>
<proteinExistence type="inferred from homology"/>
<dbReference type="Pfam" id="PF00365">
    <property type="entry name" value="PFK"/>
    <property type="match status" value="1"/>
</dbReference>
<dbReference type="GO" id="GO:0047334">
    <property type="term" value="F:diphosphate-fructose-6-phosphate 1-phosphotransferase activity"/>
    <property type="evidence" value="ECO:0007669"/>
    <property type="project" value="UniProtKB-EC"/>
</dbReference>
<dbReference type="RefSeq" id="WP_194848511.1">
    <property type="nucleotide sequence ID" value="NZ_JAAEJV010000090.1"/>
</dbReference>
<comment type="function">
    <text evidence="2 10">Catalyzes the phosphorylation of D-fructose 6-phosphate, the first committing step of glycolysis. Uses inorganic phosphate (PPi) as phosphoryl donor instead of ATP like common ATP-dependent phosphofructokinases (ATP-PFKs), which renders the reaction reversible, and can thus function both in glycolysis and gluconeogenesis. Consistently, PPi-PFK can replace the enzymes of both the forward (ATP-PFK) and reverse (fructose-bisphosphatase (FBPase)) reactions.</text>
</comment>
<feature type="site" description="Important for catalytic activity; stabilizes the transition state when the phosphoryl donor is PPi" evidence="10">
    <location>
        <position position="198"/>
    </location>
</feature>
<evidence type="ECO:0000256" key="3">
    <source>
        <dbReference type="ARBA" id="ARBA00022490"/>
    </source>
</evidence>
<feature type="binding site" description="in other chain" evidence="10">
    <location>
        <begin position="403"/>
        <end position="406"/>
    </location>
    <ligand>
        <name>substrate</name>
        <note>ligand shared between dimeric partners</note>
    </ligand>
</feature>
<keyword evidence="7 10" id="KW-0460">Magnesium</keyword>
<evidence type="ECO:0000256" key="4">
    <source>
        <dbReference type="ARBA" id="ARBA00022679"/>
    </source>
</evidence>
<dbReference type="NCBIfam" id="NF005482">
    <property type="entry name" value="PRK07085.1"/>
    <property type="match status" value="1"/>
</dbReference>
<evidence type="ECO:0000313" key="12">
    <source>
        <dbReference type="EMBL" id="MBF5060191.1"/>
    </source>
</evidence>
<dbReference type="InterPro" id="IPR000023">
    <property type="entry name" value="Phosphofructokinase_dom"/>
</dbReference>
<feature type="active site" description="Proton acceptor" evidence="10">
    <location>
        <position position="201"/>
    </location>
</feature>
<feature type="binding site" description="in other chain" evidence="10">
    <location>
        <position position="307"/>
    </location>
    <ligand>
        <name>substrate</name>
        <note>ligand shared between dimeric partners</note>
    </ligand>
</feature>
<feature type="site" description="Important for catalytic activity and substrate specificity; stabilizes the transition state when the phosphoryl donor is PPi; prevents ATP from binding by mimicking the alpha-phosphate group of ATP" evidence="10">
    <location>
        <position position="172"/>
    </location>
</feature>
<dbReference type="EMBL" id="JAAEJV010000090">
    <property type="protein sequence ID" value="MBF5060191.1"/>
    <property type="molecule type" value="Genomic_DNA"/>
</dbReference>
<dbReference type="InterPro" id="IPR035966">
    <property type="entry name" value="PKF_sf"/>
</dbReference>
<feature type="domain" description="Phosphofructokinase" evidence="11">
    <location>
        <begin position="69"/>
        <end position="334"/>
    </location>
</feature>
<dbReference type="Gene3D" id="3.40.50.450">
    <property type="match status" value="1"/>
</dbReference>
<keyword evidence="6 10" id="KW-0418">Kinase</keyword>
<evidence type="ECO:0000259" key="11">
    <source>
        <dbReference type="Pfam" id="PF00365"/>
    </source>
</evidence>
<comment type="cofactor">
    <cofactor evidence="1 10">
        <name>Mg(2+)</name>
        <dbReference type="ChEBI" id="CHEBI:18420"/>
    </cofactor>
</comment>
<comment type="similarity">
    <text evidence="10">Belongs to the phosphofructokinase type A (PFKA) family. PPi-dependent PFK group II subfamily. Clade 'Long' sub-subfamily.</text>
</comment>
<organism evidence="12 13">
    <name type="scientific">Candidatus Neptunichlamydia vexilliferae</name>
    <dbReference type="NCBI Taxonomy" id="1651774"/>
    <lineage>
        <taxon>Bacteria</taxon>
        <taxon>Pseudomonadati</taxon>
        <taxon>Chlamydiota</taxon>
        <taxon>Chlamydiia</taxon>
        <taxon>Parachlamydiales</taxon>
        <taxon>Simkaniaceae</taxon>
        <taxon>Candidatus Neptunichlamydia</taxon>
    </lineage>
</organism>
<gene>
    <name evidence="10" type="primary">pfp</name>
    <name evidence="12" type="ORF">NEPTK9_001722</name>
</gene>
<keyword evidence="5 10" id="KW-0479">Metal-binding</keyword>
<evidence type="ECO:0000256" key="7">
    <source>
        <dbReference type="ARBA" id="ARBA00022842"/>
    </source>
</evidence>
<evidence type="ECO:0000256" key="1">
    <source>
        <dbReference type="ARBA" id="ARBA00001946"/>
    </source>
</evidence>
<dbReference type="Gene3D" id="3.40.50.460">
    <property type="entry name" value="Phosphofructokinase domain"/>
    <property type="match status" value="1"/>
</dbReference>
<comment type="subunit">
    <text evidence="10">Homodimer.</text>
</comment>
<dbReference type="PRINTS" id="PR00476">
    <property type="entry name" value="PHFRCTKINASE"/>
</dbReference>
<dbReference type="EC" id="2.7.1.90" evidence="10"/>
<reference evidence="12 13" key="1">
    <citation type="submission" date="2020-01" db="EMBL/GenBank/DDBJ databases">
        <title>Draft genome sequence of Cand. Neptunochlamydia vexilliferae K9.</title>
        <authorList>
            <person name="Schulz F."/>
            <person name="Koestlbacher S."/>
            <person name="Wascher F."/>
            <person name="Pizzetti I."/>
            <person name="Horn M."/>
        </authorList>
    </citation>
    <scope>NUCLEOTIDE SEQUENCE [LARGE SCALE GENOMIC DNA]</scope>
    <source>
        <strain evidence="12 13">K9</strain>
    </source>
</reference>
<dbReference type="PANTHER" id="PTHR43650">
    <property type="entry name" value="PYROPHOSPHATE--FRUCTOSE 6-PHOSPHATE 1-PHOSPHOTRANSFERASE"/>
    <property type="match status" value="1"/>
</dbReference>
<keyword evidence="8 10" id="KW-0324">Glycolysis</keyword>
<dbReference type="NCBIfam" id="TIGR02477">
    <property type="entry name" value="PFKA_PPi"/>
    <property type="match status" value="1"/>
</dbReference>
<comment type="caution">
    <text evidence="10">Lacks conserved residue(s) required for the propagation of feature annotation.</text>
</comment>
<evidence type="ECO:0000256" key="9">
    <source>
        <dbReference type="ARBA" id="ARBA00048072"/>
    </source>
</evidence>
<dbReference type="PIRSF" id="PIRSF005677">
    <property type="entry name" value="PPi_PFK_PfpB"/>
    <property type="match status" value="1"/>
</dbReference>
<dbReference type="PANTHER" id="PTHR43650:SF1">
    <property type="entry name" value="PYROPHOSPHATE--FRUCTOSE 6-PHOSPHATE 1-PHOSPHOTRANSFERASE SUBUNIT BETA 2"/>
    <property type="match status" value="1"/>
</dbReference>
<comment type="catalytic activity">
    <reaction evidence="9 10">
        <text>beta-D-fructose 6-phosphate + diphosphate = beta-D-fructose 1,6-bisphosphate + phosphate + H(+)</text>
        <dbReference type="Rhea" id="RHEA:13613"/>
        <dbReference type="ChEBI" id="CHEBI:15378"/>
        <dbReference type="ChEBI" id="CHEBI:32966"/>
        <dbReference type="ChEBI" id="CHEBI:33019"/>
        <dbReference type="ChEBI" id="CHEBI:43474"/>
        <dbReference type="ChEBI" id="CHEBI:57634"/>
        <dbReference type="EC" id="2.7.1.90"/>
    </reaction>
</comment>
<evidence type="ECO:0000256" key="6">
    <source>
        <dbReference type="ARBA" id="ARBA00022777"/>
    </source>
</evidence>
<evidence type="ECO:0000313" key="13">
    <source>
        <dbReference type="Proteomes" id="UP001194714"/>
    </source>
</evidence>
<comment type="subcellular location">
    <subcellularLocation>
        <location evidence="10">Cytoplasm</location>
    </subcellularLocation>
</comment>
<keyword evidence="13" id="KW-1185">Reference proteome</keyword>
<protein>
    <recommendedName>
        <fullName evidence="10">Pyrophosphate--fructose 6-phosphate 1-phosphotransferase</fullName>
        <ecNumber evidence="10">2.7.1.90</ecNumber>
    </recommendedName>
    <alternativeName>
        <fullName evidence="10">6-phosphofructokinase, pyrophosphate dependent</fullName>
    </alternativeName>
    <alternativeName>
        <fullName evidence="10">PPi-dependent phosphofructokinase</fullName>
        <shortName evidence="10">PPi-PFK</shortName>
    </alternativeName>
    <alternativeName>
        <fullName evidence="10">Pyrophosphate-dependent 6-phosphofructose-1-kinase</fullName>
    </alternativeName>
</protein>
<dbReference type="HAMAP" id="MF_01980">
    <property type="entry name" value="Phosphofructokinase_II_Long"/>
    <property type="match status" value="1"/>
</dbReference>
<keyword evidence="4 10" id="KW-0808">Transferase</keyword>
<name>A0ABS0B1A7_9BACT</name>
<evidence type="ECO:0000256" key="2">
    <source>
        <dbReference type="ARBA" id="ARBA00003138"/>
    </source>
</evidence>
<accession>A0ABS0B1A7</accession>
<dbReference type="Gene3D" id="1.10.10.480">
    <property type="entry name" value="Phosphofructokinase, domain 3"/>
    <property type="match status" value="1"/>
</dbReference>
<feature type="binding site" description="in other chain" evidence="10">
    <location>
        <begin position="246"/>
        <end position="248"/>
    </location>
    <ligand>
        <name>substrate</name>
        <note>ligand shared between dimeric partners</note>
    </ligand>
</feature>
<keyword evidence="3 10" id="KW-0963">Cytoplasm</keyword>
<comment type="pathway">
    <text evidence="10">Carbohydrate degradation; glycolysis; D-glyceraldehyde 3-phosphate and glycerone phosphate from D-glucose: step 3/4.</text>
</comment>
<dbReference type="InterPro" id="IPR011183">
    <property type="entry name" value="PfpB_PPi_PFK"/>
</dbReference>
<evidence type="ECO:0000256" key="10">
    <source>
        <dbReference type="HAMAP-Rule" id="MF_01980"/>
    </source>
</evidence>
<evidence type="ECO:0000256" key="5">
    <source>
        <dbReference type="ARBA" id="ARBA00022723"/>
    </source>
</evidence>
<feature type="binding site" evidence="10">
    <location>
        <position position="171"/>
    </location>
    <ligand>
        <name>Mg(2+)</name>
        <dbReference type="ChEBI" id="CHEBI:18420"/>
        <note>catalytic</note>
    </ligand>
</feature>